<evidence type="ECO:0000256" key="6">
    <source>
        <dbReference type="ARBA" id="ARBA00023136"/>
    </source>
</evidence>
<evidence type="ECO:0000259" key="8">
    <source>
        <dbReference type="PROSITE" id="PS50893"/>
    </source>
</evidence>
<feature type="transmembrane region" description="Helical" evidence="7">
    <location>
        <begin position="162"/>
        <end position="188"/>
    </location>
</feature>
<dbReference type="PROSITE" id="PS00211">
    <property type="entry name" value="ABC_TRANSPORTER_1"/>
    <property type="match status" value="1"/>
</dbReference>
<dbReference type="InterPro" id="IPR003593">
    <property type="entry name" value="AAA+_ATPase"/>
</dbReference>
<keyword evidence="2 7" id="KW-0812">Transmembrane</keyword>
<dbReference type="PANTHER" id="PTHR24221">
    <property type="entry name" value="ATP-BINDING CASSETTE SUB-FAMILY B"/>
    <property type="match status" value="1"/>
</dbReference>
<evidence type="ECO:0000313" key="10">
    <source>
        <dbReference type="Proteomes" id="UP000676325"/>
    </source>
</evidence>
<evidence type="ECO:0000256" key="7">
    <source>
        <dbReference type="SAM" id="Phobius"/>
    </source>
</evidence>
<name>A0A941E8R5_9ACTN</name>
<evidence type="ECO:0000256" key="1">
    <source>
        <dbReference type="ARBA" id="ARBA00004651"/>
    </source>
</evidence>
<dbReference type="Pfam" id="PF00005">
    <property type="entry name" value="ABC_tran"/>
    <property type="match status" value="1"/>
</dbReference>
<dbReference type="EMBL" id="JAGSOH010000011">
    <property type="protein sequence ID" value="MBR7825993.1"/>
    <property type="molecule type" value="Genomic_DNA"/>
</dbReference>
<keyword evidence="6 7" id="KW-0472">Membrane</keyword>
<dbReference type="GO" id="GO:0016887">
    <property type="term" value="F:ATP hydrolysis activity"/>
    <property type="evidence" value="ECO:0007669"/>
    <property type="project" value="InterPro"/>
</dbReference>
<reference evidence="9" key="1">
    <citation type="submission" date="2021-04" db="EMBL/GenBank/DDBJ databases">
        <title>Genome based classification of Actinospica acidithermotolerans sp. nov., an actinobacterium isolated from an Indonesian hot spring.</title>
        <authorList>
            <person name="Kusuma A.B."/>
            <person name="Putra K.E."/>
            <person name="Nafisah S."/>
            <person name="Loh J."/>
            <person name="Nouioui I."/>
            <person name="Goodfellow M."/>
        </authorList>
    </citation>
    <scope>NUCLEOTIDE SEQUENCE</scope>
    <source>
        <strain evidence="9">MGRD01-02</strain>
    </source>
</reference>
<dbReference type="InterPro" id="IPR036640">
    <property type="entry name" value="ABC1_TM_sf"/>
</dbReference>
<dbReference type="GO" id="GO:0034040">
    <property type="term" value="F:ATPase-coupled lipid transmembrane transporter activity"/>
    <property type="evidence" value="ECO:0007669"/>
    <property type="project" value="TreeGrafter"/>
</dbReference>
<dbReference type="Proteomes" id="UP000676325">
    <property type="component" value="Unassembled WGS sequence"/>
</dbReference>
<dbReference type="SUPFAM" id="SSF52540">
    <property type="entry name" value="P-loop containing nucleoside triphosphate hydrolases"/>
    <property type="match status" value="1"/>
</dbReference>
<dbReference type="Gene3D" id="1.20.1560.10">
    <property type="entry name" value="ABC transporter type 1, transmembrane domain"/>
    <property type="match status" value="1"/>
</dbReference>
<keyword evidence="10" id="KW-1185">Reference proteome</keyword>
<feature type="transmembrane region" description="Helical" evidence="7">
    <location>
        <begin position="265"/>
        <end position="284"/>
    </location>
</feature>
<dbReference type="AlphaFoldDB" id="A0A941E8R5"/>
<dbReference type="RefSeq" id="WP_212517140.1">
    <property type="nucleotide sequence ID" value="NZ_JAGSOH010000011.1"/>
</dbReference>
<keyword evidence="4 9" id="KW-0067">ATP-binding</keyword>
<evidence type="ECO:0000256" key="4">
    <source>
        <dbReference type="ARBA" id="ARBA00022840"/>
    </source>
</evidence>
<sequence length="621" mass="67328">MGKRDRVLAWLRLARLIPLAGPTAYLPMGVLALAYGVLPSVFTVAMGLVVRTLTAGPVARISPAEILSRAGTDLKIGFAALVLQQALTPLQEAVAVLAARRIDRHTLADVLRTALRSPLEHVEDERAVDAVAEVSDAFVRNAPTPGVAAAALPQLAGRYLQLVSAVVLVAVTISVGVAVLLLIGAVILRYGQRGSLDKFAAERAKLAGARRRMNYIEMLGIEPRAAKEIRVLNLLPWLRQRYDREVEGYLVPLWRRRRAVLFRPFLVYTGIGFLIAVTAFVLLGQGFEPAQGVVFLAVAIQAILVPLRFGTYFPECDMQTQYGMQCQSTIAEFRASVGRPVARPEPGARPTAAAVEPGALHAIRFREVRFGYGRRGAEVLRGLDFELPAGRSTALVGVNGAGKTTVVKLLSGLYAPTGGRITVDGRDLAGLDPAGWRREVAVIFQNSVRFDLTLRENLLLGAAHRPVDLDAMHAALARASATDIADRLPHGLDTVLSPEYTRGTGLSGGQWQRIALARAFYAVGQGATVLVLDEPTAQLDVRAEVDFYERFLELTEGLTTLVISHRFSTVRRADRIAVLSEGRIGESGSHDELLDADGTYASMFRVQRERFTAALGRGDDR</sequence>
<accession>A0A941E8R5</accession>
<dbReference type="SUPFAM" id="SSF90123">
    <property type="entry name" value="ABC transporter transmembrane region"/>
    <property type="match status" value="1"/>
</dbReference>
<dbReference type="Gene3D" id="3.40.50.300">
    <property type="entry name" value="P-loop containing nucleotide triphosphate hydrolases"/>
    <property type="match status" value="1"/>
</dbReference>
<dbReference type="InterPro" id="IPR003439">
    <property type="entry name" value="ABC_transporter-like_ATP-bd"/>
</dbReference>
<gene>
    <name evidence="9" type="ORF">KDK95_06725</name>
</gene>
<dbReference type="GO" id="GO:0005886">
    <property type="term" value="C:plasma membrane"/>
    <property type="evidence" value="ECO:0007669"/>
    <property type="project" value="UniProtKB-SubCell"/>
</dbReference>
<evidence type="ECO:0000256" key="5">
    <source>
        <dbReference type="ARBA" id="ARBA00022989"/>
    </source>
</evidence>
<proteinExistence type="predicted"/>
<keyword evidence="3" id="KW-0547">Nucleotide-binding</keyword>
<dbReference type="InterPro" id="IPR039421">
    <property type="entry name" value="Type_1_exporter"/>
</dbReference>
<dbReference type="GO" id="GO:0005524">
    <property type="term" value="F:ATP binding"/>
    <property type="evidence" value="ECO:0007669"/>
    <property type="project" value="UniProtKB-KW"/>
</dbReference>
<protein>
    <submittedName>
        <fullName evidence="9">ABC transporter ATP-binding protein</fullName>
    </submittedName>
</protein>
<dbReference type="SMART" id="SM00382">
    <property type="entry name" value="AAA"/>
    <property type="match status" value="1"/>
</dbReference>
<feature type="transmembrane region" description="Helical" evidence="7">
    <location>
        <begin position="16"/>
        <end position="38"/>
    </location>
</feature>
<dbReference type="PROSITE" id="PS50893">
    <property type="entry name" value="ABC_TRANSPORTER_2"/>
    <property type="match status" value="1"/>
</dbReference>
<feature type="domain" description="ABC transporter" evidence="8">
    <location>
        <begin position="363"/>
        <end position="606"/>
    </location>
</feature>
<comment type="subcellular location">
    <subcellularLocation>
        <location evidence="1">Cell membrane</location>
        <topology evidence="1">Multi-pass membrane protein</topology>
    </subcellularLocation>
</comment>
<dbReference type="InterPro" id="IPR017871">
    <property type="entry name" value="ABC_transporter-like_CS"/>
</dbReference>
<organism evidence="9 10">
    <name type="scientific">Actinospica acidithermotolerans</name>
    <dbReference type="NCBI Taxonomy" id="2828514"/>
    <lineage>
        <taxon>Bacteria</taxon>
        <taxon>Bacillati</taxon>
        <taxon>Actinomycetota</taxon>
        <taxon>Actinomycetes</taxon>
        <taxon>Catenulisporales</taxon>
        <taxon>Actinospicaceae</taxon>
        <taxon>Actinospica</taxon>
    </lineage>
</organism>
<evidence type="ECO:0000256" key="2">
    <source>
        <dbReference type="ARBA" id="ARBA00022692"/>
    </source>
</evidence>
<comment type="caution">
    <text evidence="9">The sequence shown here is derived from an EMBL/GenBank/DDBJ whole genome shotgun (WGS) entry which is preliminary data.</text>
</comment>
<dbReference type="InterPro" id="IPR027417">
    <property type="entry name" value="P-loop_NTPase"/>
</dbReference>
<evidence type="ECO:0000256" key="3">
    <source>
        <dbReference type="ARBA" id="ARBA00022741"/>
    </source>
</evidence>
<evidence type="ECO:0000313" key="9">
    <source>
        <dbReference type="EMBL" id="MBR7825993.1"/>
    </source>
</evidence>
<keyword evidence="5 7" id="KW-1133">Transmembrane helix</keyword>
<dbReference type="PANTHER" id="PTHR24221:SF654">
    <property type="entry name" value="ATP-BINDING CASSETTE SUB-FAMILY B MEMBER 6"/>
    <property type="match status" value="1"/>
</dbReference>